<keyword evidence="4" id="KW-0456">Lyase</keyword>
<dbReference type="GO" id="GO:0046872">
    <property type="term" value="F:metal ion binding"/>
    <property type="evidence" value="ECO:0007669"/>
    <property type="project" value="UniProtKB-KW"/>
</dbReference>
<dbReference type="RefSeq" id="XP_024338922.1">
    <property type="nucleotide sequence ID" value="XM_024485575.1"/>
</dbReference>
<dbReference type="GeneID" id="36330524"/>
<dbReference type="Gene3D" id="3.90.1590.10">
    <property type="entry name" value="glutathione-dependent formaldehyde- activating enzyme (gfa)"/>
    <property type="match status" value="1"/>
</dbReference>
<dbReference type="STRING" id="670580.A0A1X6N0J1"/>
<protein>
    <recommendedName>
        <fullName evidence="5">CENP-V/GFA domain-containing protein</fullName>
    </recommendedName>
</protein>
<evidence type="ECO:0000313" key="6">
    <source>
        <dbReference type="EMBL" id="OSX62128.1"/>
    </source>
</evidence>
<dbReference type="PROSITE" id="PS51891">
    <property type="entry name" value="CENP_V_GFA"/>
    <property type="match status" value="1"/>
</dbReference>
<sequence length="151" mass="16604">MSAPLKGSCFCTAVTYVVSGAPALSAFCHCTQCQRQFASPFVHAIHVASSAFSWTHSEPHDAQLDTFVIPTKPWKTRYRCKNCGVCVAGRNSQTGNCSIWGATLERTKDGKIKAWDVVKPTAHIFYGTRMVEVNDDLGKWEGFEGKSNRVA</sequence>
<organism evidence="6 7">
    <name type="scientific">Postia placenta MAD-698-R-SB12</name>
    <dbReference type="NCBI Taxonomy" id="670580"/>
    <lineage>
        <taxon>Eukaryota</taxon>
        <taxon>Fungi</taxon>
        <taxon>Dikarya</taxon>
        <taxon>Basidiomycota</taxon>
        <taxon>Agaricomycotina</taxon>
        <taxon>Agaricomycetes</taxon>
        <taxon>Polyporales</taxon>
        <taxon>Adustoporiaceae</taxon>
        <taxon>Rhodonia</taxon>
    </lineage>
</organism>
<dbReference type="AlphaFoldDB" id="A0A1X6N0J1"/>
<keyword evidence="3" id="KW-0862">Zinc</keyword>
<evidence type="ECO:0000256" key="2">
    <source>
        <dbReference type="ARBA" id="ARBA00022723"/>
    </source>
</evidence>
<gene>
    <name evidence="6" type="ORF">POSPLADRAFT_1143555</name>
</gene>
<name>A0A1X6N0J1_9APHY</name>
<dbReference type="PANTHER" id="PTHR33337:SF40">
    <property type="entry name" value="CENP-V_GFA DOMAIN-CONTAINING PROTEIN-RELATED"/>
    <property type="match status" value="1"/>
</dbReference>
<dbReference type="InterPro" id="IPR011057">
    <property type="entry name" value="Mss4-like_sf"/>
</dbReference>
<dbReference type="Pfam" id="PF04828">
    <property type="entry name" value="GFA"/>
    <property type="match status" value="1"/>
</dbReference>
<dbReference type="EMBL" id="KZ110597">
    <property type="protein sequence ID" value="OSX62128.1"/>
    <property type="molecule type" value="Genomic_DNA"/>
</dbReference>
<comment type="similarity">
    <text evidence="1">Belongs to the Gfa family.</text>
</comment>
<reference evidence="6 7" key="1">
    <citation type="submission" date="2017-04" db="EMBL/GenBank/DDBJ databases">
        <title>Genome Sequence of the Model Brown-Rot Fungus Postia placenta SB12.</title>
        <authorList>
            <consortium name="DOE Joint Genome Institute"/>
            <person name="Gaskell J."/>
            <person name="Kersten P."/>
            <person name="Larrondo L.F."/>
            <person name="Canessa P."/>
            <person name="Martinez D."/>
            <person name="Hibbett D."/>
            <person name="Schmoll M."/>
            <person name="Kubicek C.P."/>
            <person name="Martinez A.T."/>
            <person name="Yadav J."/>
            <person name="Master E."/>
            <person name="Magnuson J.K."/>
            <person name="James T."/>
            <person name="Yaver D."/>
            <person name="Berka R."/>
            <person name="Labutti K."/>
            <person name="Lipzen A."/>
            <person name="Aerts A."/>
            <person name="Barry K."/>
            <person name="Henrissat B."/>
            <person name="Blanchette R."/>
            <person name="Grigoriev I."/>
            <person name="Cullen D."/>
        </authorList>
    </citation>
    <scope>NUCLEOTIDE SEQUENCE [LARGE SCALE GENOMIC DNA]</scope>
    <source>
        <strain evidence="6 7">MAD-698-R-SB12</strain>
    </source>
</reference>
<dbReference type="SUPFAM" id="SSF51316">
    <property type="entry name" value="Mss4-like"/>
    <property type="match status" value="1"/>
</dbReference>
<dbReference type="InterPro" id="IPR006913">
    <property type="entry name" value="CENP-V/GFA"/>
</dbReference>
<dbReference type="PANTHER" id="PTHR33337">
    <property type="entry name" value="GFA DOMAIN-CONTAINING PROTEIN"/>
    <property type="match status" value="1"/>
</dbReference>
<evidence type="ECO:0000256" key="1">
    <source>
        <dbReference type="ARBA" id="ARBA00005495"/>
    </source>
</evidence>
<keyword evidence="2" id="KW-0479">Metal-binding</keyword>
<evidence type="ECO:0000256" key="4">
    <source>
        <dbReference type="ARBA" id="ARBA00023239"/>
    </source>
</evidence>
<dbReference type="OrthoDB" id="9970124at2759"/>
<feature type="domain" description="CENP-V/GFA" evidence="5">
    <location>
        <begin position="5"/>
        <end position="116"/>
    </location>
</feature>
<evidence type="ECO:0000256" key="3">
    <source>
        <dbReference type="ARBA" id="ARBA00022833"/>
    </source>
</evidence>
<evidence type="ECO:0000313" key="7">
    <source>
        <dbReference type="Proteomes" id="UP000194127"/>
    </source>
</evidence>
<keyword evidence="7" id="KW-1185">Reference proteome</keyword>
<dbReference type="GO" id="GO:0016846">
    <property type="term" value="F:carbon-sulfur lyase activity"/>
    <property type="evidence" value="ECO:0007669"/>
    <property type="project" value="InterPro"/>
</dbReference>
<proteinExistence type="inferred from homology"/>
<accession>A0A1X6N0J1</accession>
<dbReference type="Proteomes" id="UP000194127">
    <property type="component" value="Unassembled WGS sequence"/>
</dbReference>
<evidence type="ECO:0000259" key="5">
    <source>
        <dbReference type="PROSITE" id="PS51891"/>
    </source>
</evidence>